<evidence type="ECO:0000256" key="4">
    <source>
        <dbReference type="ARBA" id="ARBA00004412"/>
    </source>
</evidence>
<evidence type="ECO:0000313" key="20">
    <source>
        <dbReference type="Proteomes" id="UP001259832"/>
    </source>
</evidence>
<dbReference type="Proteomes" id="UP001259832">
    <property type="component" value="Unassembled WGS sequence"/>
</dbReference>
<evidence type="ECO:0000313" key="19">
    <source>
        <dbReference type="EMBL" id="KAK1943808.1"/>
    </source>
</evidence>
<keyword evidence="11 18" id="KW-1133">Transmembrane helix</keyword>
<name>A0AAD9LNE6_9STRA</name>
<dbReference type="Pfam" id="PF05915">
    <property type="entry name" value="TMEM_230_134"/>
    <property type="match status" value="1"/>
</dbReference>
<dbReference type="GO" id="GO:0005794">
    <property type="term" value="C:Golgi apparatus"/>
    <property type="evidence" value="ECO:0007669"/>
    <property type="project" value="UniProtKB-SubCell"/>
</dbReference>
<dbReference type="EMBL" id="JASMQC010000007">
    <property type="protein sequence ID" value="KAK1943808.1"/>
    <property type="molecule type" value="Genomic_DNA"/>
</dbReference>
<keyword evidence="15" id="KW-0968">Cytoplasmic vesicle</keyword>
<dbReference type="InterPro" id="IPR008590">
    <property type="entry name" value="TMEM_230/134"/>
</dbReference>
<feature type="transmembrane region" description="Helical" evidence="18">
    <location>
        <begin position="78"/>
        <end position="99"/>
    </location>
</feature>
<keyword evidence="12" id="KW-0770">Synapse</keyword>
<keyword evidence="10" id="KW-0967">Endosome</keyword>
<evidence type="ECO:0000256" key="14">
    <source>
        <dbReference type="ARBA" id="ARBA00023136"/>
    </source>
</evidence>
<dbReference type="GO" id="GO:0016020">
    <property type="term" value="C:membrane"/>
    <property type="evidence" value="ECO:0007669"/>
    <property type="project" value="UniProtKB-SubCell"/>
</dbReference>
<comment type="caution">
    <text evidence="19">The sequence shown here is derived from an EMBL/GenBank/DDBJ whole genome shotgun (WGS) entry which is preliminary data.</text>
</comment>
<gene>
    <name evidence="19" type="ORF">P3T76_005204</name>
</gene>
<evidence type="ECO:0000256" key="2">
    <source>
        <dbReference type="ARBA" id="ARBA00004172"/>
    </source>
</evidence>
<dbReference type="GO" id="GO:0005770">
    <property type="term" value="C:late endosome"/>
    <property type="evidence" value="ECO:0007669"/>
    <property type="project" value="UniProtKB-SubCell"/>
</dbReference>
<dbReference type="GO" id="GO:0005769">
    <property type="term" value="C:early endosome"/>
    <property type="evidence" value="ECO:0007669"/>
    <property type="project" value="UniProtKB-SubCell"/>
</dbReference>
<evidence type="ECO:0000256" key="10">
    <source>
        <dbReference type="ARBA" id="ARBA00022753"/>
    </source>
</evidence>
<evidence type="ECO:0000256" key="5">
    <source>
        <dbReference type="ARBA" id="ARBA00004419"/>
    </source>
</evidence>
<keyword evidence="20" id="KW-1185">Reference proteome</keyword>
<comment type="function">
    <text evidence="16">Involved in trafficking and recycling of synaptic vesicles.</text>
</comment>
<evidence type="ECO:0000256" key="11">
    <source>
        <dbReference type="ARBA" id="ARBA00022989"/>
    </source>
</evidence>
<evidence type="ECO:0000256" key="7">
    <source>
        <dbReference type="ARBA" id="ARBA00004603"/>
    </source>
</evidence>
<dbReference type="GO" id="GO:0005776">
    <property type="term" value="C:autophagosome"/>
    <property type="evidence" value="ECO:0007669"/>
    <property type="project" value="UniProtKB-SubCell"/>
</dbReference>
<dbReference type="AlphaFoldDB" id="A0AAD9LNE6"/>
<evidence type="ECO:0000256" key="18">
    <source>
        <dbReference type="SAM" id="Phobius"/>
    </source>
</evidence>
<dbReference type="InterPro" id="IPR044234">
    <property type="entry name" value="TMEM230"/>
</dbReference>
<evidence type="ECO:0000256" key="16">
    <source>
        <dbReference type="ARBA" id="ARBA00024003"/>
    </source>
</evidence>
<feature type="transmembrane region" description="Helical" evidence="18">
    <location>
        <begin position="105"/>
        <end position="124"/>
    </location>
</feature>
<dbReference type="GO" id="GO:0055037">
    <property type="term" value="C:recycling endosome"/>
    <property type="evidence" value="ECO:0007669"/>
    <property type="project" value="UniProtKB-SubCell"/>
</dbReference>
<organism evidence="19 20">
    <name type="scientific">Phytophthora citrophthora</name>
    <dbReference type="NCBI Taxonomy" id="4793"/>
    <lineage>
        <taxon>Eukaryota</taxon>
        <taxon>Sar</taxon>
        <taxon>Stramenopiles</taxon>
        <taxon>Oomycota</taxon>
        <taxon>Peronosporomycetes</taxon>
        <taxon>Peronosporales</taxon>
        <taxon>Peronosporaceae</taxon>
        <taxon>Phytophthora</taxon>
    </lineage>
</organism>
<reference evidence="19" key="1">
    <citation type="submission" date="2023-08" db="EMBL/GenBank/DDBJ databases">
        <title>Reference Genome Resource for the Citrus Pathogen Phytophthora citrophthora.</title>
        <authorList>
            <person name="Moller H."/>
            <person name="Coetzee B."/>
            <person name="Rose L.J."/>
            <person name="Van Niekerk J.M."/>
        </authorList>
    </citation>
    <scope>NUCLEOTIDE SEQUENCE</scope>
    <source>
        <strain evidence="19">STE-U-9442</strain>
    </source>
</reference>
<accession>A0AAD9LNE6</accession>
<evidence type="ECO:0000256" key="6">
    <source>
        <dbReference type="ARBA" id="ARBA00004601"/>
    </source>
</evidence>
<comment type="similarity">
    <text evidence="8">Belongs to the TMEM134/TMEM230 family.</text>
</comment>
<evidence type="ECO:0000256" key="3">
    <source>
        <dbReference type="ARBA" id="ARBA00004234"/>
    </source>
</evidence>
<keyword evidence="14 18" id="KW-0472">Membrane</keyword>
<evidence type="ECO:0000256" key="13">
    <source>
        <dbReference type="ARBA" id="ARBA00023034"/>
    </source>
</evidence>
<evidence type="ECO:0000256" key="8">
    <source>
        <dbReference type="ARBA" id="ARBA00007743"/>
    </source>
</evidence>
<keyword evidence="9 18" id="KW-0812">Transmembrane</keyword>
<evidence type="ECO:0000256" key="1">
    <source>
        <dbReference type="ARBA" id="ARBA00004141"/>
    </source>
</evidence>
<sequence>MDHTLRCRCSKTKRHQLEILSTAPDMAKDVHRVANANAQVIKAVEDPKFASLSKEDAARAAVPDLEYRRKTFPVRTGLAAISLFGLGSILIYVSTLIGLDEERRGLSFLILGLIAFIPGSYASYQLYGAWKGWKGYNYDQIPSYDD</sequence>
<proteinExistence type="inferred from homology"/>
<evidence type="ECO:0000256" key="9">
    <source>
        <dbReference type="ARBA" id="ARBA00022692"/>
    </source>
</evidence>
<keyword evidence="13" id="KW-0333">Golgi apparatus</keyword>
<protein>
    <recommendedName>
        <fullName evidence="17">Transmembrane protein 230</fullName>
    </recommendedName>
</protein>
<dbReference type="PANTHER" id="PTHR15664">
    <property type="entry name" value="C20ORF30 PROTEIN"/>
    <property type="match status" value="1"/>
</dbReference>
<comment type="subcellular location">
    <subcellularLocation>
        <location evidence="5">Cytoplasmic vesicle</location>
        <location evidence="5">Autophagosome</location>
    </subcellularLocation>
    <subcellularLocation>
        <location evidence="3">Cytoplasmic vesicle</location>
        <location evidence="3">Secretory vesicle</location>
        <location evidence="3">Synaptic vesicle</location>
    </subcellularLocation>
    <subcellularLocation>
        <location evidence="4">Early endosome</location>
    </subcellularLocation>
    <subcellularLocation>
        <location evidence="6">Golgi apparatus</location>
        <location evidence="6">trans-Golgi network</location>
    </subcellularLocation>
    <subcellularLocation>
        <location evidence="7">Late endosome</location>
    </subcellularLocation>
    <subcellularLocation>
        <location evidence="1">Membrane</location>
        <topology evidence="1">Multi-pass membrane protein</topology>
    </subcellularLocation>
    <subcellularLocation>
        <location evidence="2">Recycling endosome</location>
    </subcellularLocation>
</comment>
<evidence type="ECO:0000256" key="12">
    <source>
        <dbReference type="ARBA" id="ARBA00023018"/>
    </source>
</evidence>
<evidence type="ECO:0000256" key="17">
    <source>
        <dbReference type="ARBA" id="ARBA00024088"/>
    </source>
</evidence>
<evidence type="ECO:0000256" key="15">
    <source>
        <dbReference type="ARBA" id="ARBA00023329"/>
    </source>
</evidence>
<dbReference type="PANTHER" id="PTHR15664:SF6">
    <property type="entry name" value="TRANSMEMBRANE PROTEIN 230"/>
    <property type="match status" value="1"/>
</dbReference>